<evidence type="ECO:0000313" key="2">
    <source>
        <dbReference type="EMBL" id="MBP1923189.1"/>
    </source>
</evidence>
<keyword evidence="1" id="KW-1133">Transmembrane helix</keyword>
<organism evidence="2 3">
    <name type="scientific">Halorubrum alkaliphilum</name>
    <dbReference type="NCBI Taxonomy" id="261290"/>
    <lineage>
        <taxon>Archaea</taxon>
        <taxon>Methanobacteriati</taxon>
        <taxon>Methanobacteriota</taxon>
        <taxon>Stenosarchaea group</taxon>
        <taxon>Halobacteria</taxon>
        <taxon>Halobacteriales</taxon>
        <taxon>Haloferacaceae</taxon>
        <taxon>Halorubrum</taxon>
    </lineage>
</organism>
<reference evidence="2" key="1">
    <citation type="submission" date="2021-03" db="EMBL/GenBank/DDBJ databases">
        <title>Genomic Encyclopedia of Type Strains, Phase IV (KMG-IV): sequencing the most valuable type-strain genomes for metagenomic binning, comparative biology and taxonomic classification.</title>
        <authorList>
            <person name="Goeker M."/>
        </authorList>
    </citation>
    <scope>NUCLEOTIDE SEQUENCE</scope>
    <source>
        <strain evidence="2">DSM 23564</strain>
    </source>
</reference>
<evidence type="ECO:0000313" key="3">
    <source>
        <dbReference type="Proteomes" id="UP000823588"/>
    </source>
</evidence>
<dbReference type="EMBL" id="JAGGKQ010000017">
    <property type="protein sequence ID" value="MBP1923189.1"/>
    <property type="molecule type" value="Genomic_DNA"/>
</dbReference>
<evidence type="ECO:0000256" key="1">
    <source>
        <dbReference type="SAM" id="Phobius"/>
    </source>
</evidence>
<keyword evidence="1" id="KW-0812">Transmembrane</keyword>
<name>A0A8T4GHH8_9EURY</name>
<feature type="transmembrane region" description="Helical" evidence="1">
    <location>
        <begin position="20"/>
        <end position="51"/>
    </location>
</feature>
<dbReference type="AlphaFoldDB" id="A0A8T4GHH8"/>
<keyword evidence="3" id="KW-1185">Reference proteome</keyword>
<keyword evidence="1" id="KW-0472">Membrane</keyword>
<dbReference type="RefSeq" id="WP_209485967.1">
    <property type="nucleotide sequence ID" value="NZ_JAGGKQ010000017.1"/>
</dbReference>
<sequence>MSLLGRYLDWFREQDSPVQIGSTVVLFAILFVFGVYTAGIGPGLLILIVMIDHWYRG</sequence>
<protein>
    <submittedName>
        <fullName evidence="2">Uncharacterized protein</fullName>
    </submittedName>
</protein>
<comment type="caution">
    <text evidence="2">The sequence shown here is derived from an EMBL/GenBank/DDBJ whole genome shotgun (WGS) entry which is preliminary data.</text>
</comment>
<dbReference type="Proteomes" id="UP000823588">
    <property type="component" value="Unassembled WGS sequence"/>
</dbReference>
<gene>
    <name evidence="2" type="ORF">J2751_002228</name>
</gene>
<accession>A0A8T4GHH8</accession>
<dbReference type="OrthoDB" id="329168at2157"/>
<proteinExistence type="predicted"/>